<feature type="transmembrane region" description="Helical" evidence="5">
    <location>
        <begin position="396"/>
        <end position="422"/>
    </location>
</feature>
<protein>
    <recommendedName>
        <fullName evidence="6">Amino acid transporter transmembrane domain-containing protein</fullName>
    </recommendedName>
</protein>
<dbReference type="AlphaFoldDB" id="A0AAN0IYI7"/>
<keyword evidence="3 5" id="KW-1133">Transmembrane helix</keyword>
<dbReference type="GO" id="GO:0016020">
    <property type="term" value="C:membrane"/>
    <property type="evidence" value="ECO:0007669"/>
    <property type="project" value="UniProtKB-SubCell"/>
</dbReference>
<name>A0AAN0IYI7_AMPQE</name>
<feature type="transmembrane region" description="Helical" evidence="5">
    <location>
        <begin position="461"/>
        <end position="482"/>
    </location>
</feature>
<dbReference type="PANTHER" id="PTHR22950:SF652">
    <property type="entry name" value="TRANSMEMBRANE AMINO ACID TRANSPORTER FAMILY PROTEIN"/>
    <property type="match status" value="1"/>
</dbReference>
<evidence type="ECO:0000256" key="1">
    <source>
        <dbReference type="ARBA" id="ARBA00004141"/>
    </source>
</evidence>
<accession>A0AAN0IYI7</accession>
<comment type="subcellular location">
    <subcellularLocation>
        <location evidence="1">Membrane</location>
        <topology evidence="1">Multi-pass membrane protein</topology>
    </subcellularLocation>
</comment>
<feature type="transmembrane region" description="Helical" evidence="5">
    <location>
        <begin position="299"/>
        <end position="325"/>
    </location>
</feature>
<dbReference type="InterPro" id="IPR013057">
    <property type="entry name" value="AA_transpt_TM"/>
</dbReference>
<dbReference type="Pfam" id="PF01490">
    <property type="entry name" value="Aa_trans"/>
    <property type="match status" value="1"/>
</dbReference>
<keyword evidence="8" id="KW-1185">Reference proteome</keyword>
<keyword evidence="4 5" id="KW-0472">Membrane</keyword>
<feature type="transmembrane region" description="Helical" evidence="5">
    <location>
        <begin position="345"/>
        <end position="369"/>
    </location>
</feature>
<reference evidence="8" key="1">
    <citation type="journal article" date="2010" name="Nature">
        <title>The Amphimedon queenslandica genome and the evolution of animal complexity.</title>
        <authorList>
            <person name="Srivastava M."/>
            <person name="Simakov O."/>
            <person name="Chapman J."/>
            <person name="Fahey B."/>
            <person name="Gauthier M.E."/>
            <person name="Mitros T."/>
            <person name="Richards G.S."/>
            <person name="Conaco C."/>
            <person name="Dacre M."/>
            <person name="Hellsten U."/>
            <person name="Larroux C."/>
            <person name="Putnam N.H."/>
            <person name="Stanke M."/>
            <person name="Adamska M."/>
            <person name="Darling A."/>
            <person name="Degnan S.M."/>
            <person name="Oakley T.H."/>
            <person name="Plachetzki D.C."/>
            <person name="Zhai Y."/>
            <person name="Adamski M."/>
            <person name="Calcino A."/>
            <person name="Cummins S.F."/>
            <person name="Goodstein D.M."/>
            <person name="Harris C."/>
            <person name="Jackson D.J."/>
            <person name="Leys S.P."/>
            <person name="Shu S."/>
            <person name="Woodcroft B.J."/>
            <person name="Vervoort M."/>
            <person name="Kosik K.S."/>
            <person name="Manning G."/>
            <person name="Degnan B.M."/>
            <person name="Rokhsar D.S."/>
        </authorList>
    </citation>
    <scope>NUCLEOTIDE SEQUENCE [LARGE SCALE GENOMIC DNA]</scope>
</reference>
<dbReference type="GO" id="GO:0015179">
    <property type="term" value="F:L-amino acid transmembrane transporter activity"/>
    <property type="evidence" value="ECO:0007669"/>
    <property type="project" value="TreeGrafter"/>
</dbReference>
<keyword evidence="2 5" id="KW-0812">Transmembrane</keyword>
<feature type="transmembrane region" description="Helical" evidence="5">
    <location>
        <begin position="263"/>
        <end position="287"/>
    </location>
</feature>
<dbReference type="EnsemblMetazoa" id="XM_019994271.1">
    <property type="protein sequence ID" value="XP_019849830.1"/>
    <property type="gene ID" value="LOC100635801"/>
</dbReference>
<feature type="transmembrane region" description="Helical" evidence="5">
    <location>
        <begin position="144"/>
        <end position="167"/>
    </location>
</feature>
<dbReference type="Proteomes" id="UP000007879">
    <property type="component" value="Unassembled WGS sequence"/>
</dbReference>
<dbReference type="GeneID" id="100635801"/>
<dbReference type="RefSeq" id="XP_019849830.1">
    <property type="nucleotide sequence ID" value="XM_019994271.1"/>
</dbReference>
<feature type="domain" description="Amino acid transporter transmembrane" evidence="6">
    <location>
        <begin position="68"/>
        <end position="481"/>
    </location>
</feature>
<evidence type="ECO:0000313" key="7">
    <source>
        <dbReference type="EnsemblMetazoa" id="XP_019849830.1"/>
    </source>
</evidence>
<feature type="transmembrane region" description="Helical" evidence="5">
    <location>
        <begin position="428"/>
        <end position="449"/>
    </location>
</feature>
<proteinExistence type="predicted"/>
<sequence>MTWEWLRLHCAMTSASRGMSAVSLLTDSTSYSRTSSYSSNTTNNYEDEINAKRFFLGSASEREIPTGKTSLLGAIFVVTNAAMGAGMLSFPYAFYLAGSWYWGISVEVGMIPIIIISLLILAYCSELKQAVTCEETLGLMLGPAAKIITEILVLLYCFGTCVAFLTIMGDQIEDVTFAFKYHNESVSEQWWANRKFLVPIVAILLIYPWLYLRKIGILSYTSFLGILSCVYICLVIVVNYFVTEGNIKCNAPKYYHSTDCSRSWTSFFNSIPFVCFAFQCHVSSIPVYSGLKKRSVGRFFLVIVAAVFLCTLLYSLTGSFGLITFSKKGLCINSDIMRNYCPTDIPVSVARGMLFLCLITSYPILAFCGRVSLDGFVYRLASCCCKRDHYSWAPSWLTAQSIVTFANIQVWMFGSLVLAVFVKEIKEVVSPLGSLAAVFIFVLPGLCLLKLSLQFHFNGKIKNVIGMIFSLSIISFGVFIFADDLIYNIMEEAGVF</sequence>
<evidence type="ECO:0000256" key="3">
    <source>
        <dbReference type="ARBA" id="ARBA00022989"/>
    </source>
</evidence>
<evidence type="ECO:0000313" key="8">
    <source>
        <dbReference type="Proteomes" id="UP000007879"/>
    </source>
</evidence>
<feature type="transmembrane region" description="Helical" evidence="5">
    <location>
        <begin position="196"/>
        <end position="212"/>
    </location>
</feature>
<dbReference type="KEGG" id="aqu:100635801"/>
<feature type="transmembrane region" description="Helical" evidence="5">
    <location>
        <begin position="224"/>
        <end position="243"/>
    </location>
</feature>
<evidence type="ECO:0000256" key="5">
    <source>
        <dbReference type="SAM" id="Phobius"/>
    </source>
</evidence>
<dbReference type="PANTHER" id="PTHR22950">
    <property type="entry name" value="AMINO ACID TRANSPORTER"/>
    <property type="match status" value="1"/>
</dbReference>
<evidence type="ECO:0000256" key="4">
    <source>
        <dbReference type="ARBA" id="ARBA00023136"/>
    </source>
</evidence>
<evidence type="ECO:0000259" key="6">
    <source>
        <dbReference type="Pfam" id="PF01490"/>
    </source>
</evidence>
<evidence type="ECO:0000256" key="2">
    <source>
        <dbReference type="ARBA" id="ARBA00022692"/>
    </source>
</evidence>
<feature type="transmembrane region" description="Helical" evidence="5">
    <location>
        <begin position="100"/>
        <end position="123"/>
    </location>
</feature>
<organism evidence="7 8">
    <name type="scientific">Amphimedon queenslandica</name>
    <name type="common">Sponge</name>
    <dbReference type="NCBI Taxonomy" id="400682"/>
    <lineage>
        <taxon>Eukaryota</taxon>
        <taxon>Metazoa</taxon>
        <taxon>Porifera</taxon>
        <taxon>Demospongiae</taxon>
        <taxon>Heteroscleromorpha</taxon>
        <taxon>Haplosclerida</taxon>
        <taxon>Niphatidae</taxon>
        <taxon>Amphimedon</taxon>
    </lineage>
</organism>
<reference evidence="7" key="2">
    <citation type="submission" date="2024-06" db="UniProtKB">
        <authorList>
            <consortium name="EnsemblMetazoa"/>
        </authorList>
    </citation>
    <scope>IDENTIFICATION</scope>
</reference>
<feature type="transmembrane region" description="Helical" evidence="5">
    <location>
        <begin position="71"/>
        <end position="94"/>
    </location>
</feature>